<reference evidence="1" key="1">
    <citation type="submission" date="2023-07" db="EMBL/GenBank/DDBJ databases">
        <title>Chromosome-level genome assembly of Artemia franciscana.</title>
        <authorList>
            <person name="Jo E."/>
        </authorList>
    </citation>
    <scope>NUCLEOTIDE SEQUENCE</scope>
    <source>
        <tissue evidence="1">Whole body</tissue>
    </source>
</reference>
<organism evidence="1 2">
    <name type="scientific">Artemia franciscana</name>
    <name type="common">Brine shrimp</name>
    <name type="synonym">Artemia sanfranciscana</name>
    <dbReference type="NCBI Taxonomy" id="6661"/>
    <lineage>
        <taxon>Eukaryota</taxon>
        <taxon>Metazoa</taxon>
        <taxon>Ecdysozoa</taxon>
        <taxon>Arthropoda</taxon>
        <taxon>Crustacea</taxon>
        <taxon>Branchiopoda</taxon>
        <taxon>Anostraca</taxon>
        <taxon>Artemiidae</taxon>
        <taxon>Artemia</taxon>
    </lineage>
</organism>
<evidence type="ECO:0008006" key="3">
    <source>
        <dbReference type="Google" id="ProtNLM"/>
    </source>
</evidence>
<dbReference type="EMBL" id="JAVRJZ010000011">
    <property type="protein sequence ID" value="KAK2716972.1"/>
    <property type="molecule type" value="Genomic_DNA"/>
</dbReference>
<gene>
    <name evidence="1" type="ORF">QYM36_007201</name>
</gene>
<dbReference type="GO" id="GO:0034244">
    <property type="term" value="P:negative regulation of transcription elongation by RNA polymerase II"/>
    <property type="evidence" value="ECO:0007669"/>
    <property type="project" value="TreeGrafter"/>
</dbReference>
<evidence type="ECO:0000313" key="1">
    <source>
        <dbReference type="EMBL" id="KAK2716972.1"/>
    </source>
</evidence>
<sequence length="584" mass="66719">MAGSNLQPLGLEVLGIPGREYLRDNLTSCNDPLKAIEEFQIENGILLPSLRPMLPLLDMHDIRRLDFHNSVMEELREKLLNQIAELGEKDDPDKEKRLRELLKKSFPVVKVKQLRPVVLSVLKQLNHIEDKYLKVLVKDRELYNECDTVVKRQIWKDNQALFGEEVTPVFSQYIKEKEEVLFNIENLTNSFFSPSPKIRRQAPIVQKLANMIGNNIKLYDMVLQFLRTLFMRSQNWHYCTLRSELLMALHDLEVHDIMSVDPCHKFTWCIDACLREKQVDAKRSRELQLFLDGIKKGQEQILGDISMVLGDPHVIFFLASFCLKICNNLINSETVPRDNTVLVLLIRLMALGLGSWQIISSQEFKEPRLEPSVVTKFVPALMSLIVDDQARALSVKLPPDERQTALTVIEHSGPVPDAYTTYIYENDVAYTLAMYYTMQTAKQKDKVGLMRVVGALARSDTDRAFEDPFLHTLVGALISFGDEFVNEDFCTVVFDEFFSTAIARENVCRHVLKLVWYVYPKLPVQRVGNLLKAVDAGLHNFSSARRALSELQEKVRSHTATIEAELSVEKPLSPLAGIATPSHI</sequence>
<dbReference type="InterPro" id="IPR010405">
    <property type="entry name" value="COBRA1"/>
</dbReference>
<dbReference type="PANTHER" id="PTHR13503:SF3">
    <property type="entry name" value="NEGATIVE ELONGATION FACTOR B"/>
    <property type="match status" value="1"/>
</dbReference>
<name>A0AA88I817_ARTSF</name>
<proteinExistence type="predicted"/>
<dbReference type="PANTHER" id="PTHR13503">
    <property type="entry name" value="NEGATIVE ELONGATION FACTOR COMPLEX MEMBER B"/>
    <property type="match status" value="1"/>
</dbReference>
<dbReference type="GO" id="GO:0032021">
    <property type="term" value="C:NELF complex"/>
    <property type="evidence" value="ECO:0007669"/>
    <property type="project" value="TreeGrafter"/>
</dbReference>
<keyword evidence="2" id="KW-1185">Reference proteome</keyword>
<dbReference type="Proteomes" id="UP001187531">
    <property type="component" value="Unassembled WGS sequence"/>
</dbReference>
<protein>
    <recommendedName>
        <fullName evidence="3">Negative elongation factor B</fullName>
    </recommendedName>
</protein>
<comment type="caution">
    <text evidence="1">The sequence shown here is derived from an EMBL/GenBank/DDBJ whole genome shotgun (WGS) entry which is preliminary data.</text>
</comment>
<dbReference type="AlphaFoldDB" id="A0AA88I817"/>
<evidence type="ECO:0000313" key="2">
    <source>
        <dbReference type="Proteomes" id="UP001187531"/>
    </source>
</evidence>
<accession>A0AA88I817</accession>
<dbReference type="Pfam" id="PF06209">
    <property type="entry name" value="COBRA1"/>
    <property type="match status" value="1"/>
</dbReference>